<keyword evidence="15" id="KW-1185">Reference proteome</keyword>
<dbReference type="GO" id="GO:0046872">
    <property type="term" value="F:metal ion binding"/>
    <property type="evidence" value="ECO:0007669"/>
    <property type="project" value="UniProtKB-KW"/>
</dbReference>
<evidence type="ECO:0000313" key="15">
    <source>
        <dbReference type="Proteomes" id="UP000224006"/>
    </source>
</evidence>
<dbReference type="Gene3D" id="3.60.15.10">
    <property type="entry name" value="Ribonuclease Z/Hydroxyacylglutathione hydrolase-like"/>
    <property type="match status" value="3"/>
</dbReference>
<proteinExistence type="inferred from homology"/>
<dbReference type="AlphaFoldDB" id="A0A2A9MLN6"/>
<dbReference type="VEuPathDB" id="ToxoDB:BESB_037090"/>
<keyword evidence="10" id="KW-0862">Zinc</keyword>
<evidence type="ECO:0000256" key="8">
    <source>
        <dbReference type="ARBA" id="ARBA00022759"/>
    </source>
</evidence>
<evidence type="ECO:0000256" key="2">
    <source>
        <dbReference type="ARBA" id="ARBA00001947"/>
    </source>
</evidence>
<evidence type="ECO:0000256" key="9">
    <source>
        <dbReference type="ARBA" id="ARBA00022801"/>
    </source>
</evidence>
<dbReference type="CDD" id="cd07718">
    <property type="entry name" value="RNaseZ_ELAC1_ELAC2-C-term-like_MBL-fold"/>
    <property type="match status" value="1"/>
</dbReference>
<dbReference type="InterPro" id="IPR047151">
    <property type="entry name" value="RNZ2-like"/>
</dbReference>
<dbReference type="InterPro" id="IPR036866">
    <property type="entry name" value="RibonucZ/Hydroxyglut_hydro"/>
</dbReference>
<reference evidence="14 15" key="1">
    <citation type="submission" date="2017-09" db="EMBL/GenBank/DDBJ databases">
        <title>Genome sequencing of Besnoitia besnoiti strain Bb-Ger1.</title>
        <authorList>
            <person name="Schares G."/>
            <person name="Venepally P."/>
            <person name="Lorenzi H.A."/>
        </authorList>
    </citation>
    <scope>NUCLEOTIDE SEQUENCE [LARGE SCALE GENOMIC DNA]</scope>
    <source>
        <strain evidence="14 15">Bb-Ger1</strain>
    </source>
</reference>
<evidence type="ECO:0000256" key="4">
    <source>
        <dbReference type="ARBA" id="ARBA00012477"/>
    </source>
</evidence>
<gene>
    <name evidence="14" type="ORF">BESB_037090</name>
</gene>
<comment type="similarity">
    <text evidence="3">Belongs to the RNase Z family.</text>
</comment>
<dbReference type="GO" id="GO:1990180">
    <property type="term" value="P:mitochondrial tRNA 3'-end processing"/>
    <property type="evidence" value="ECO:0007669"/>
    <property type="project" value="TreeGrafter"/>
</dbReference>
<dbReference type="SUPFAM" id="SSF56281">
    <property type="entry name" value="Metallo-hydrolase/oxidoreductase"/>
    <property type="match status" value="2"/>
</dbReference>
<sequence>MPSHAQLLGSHRLAVAPSLQVFADGQRLLFNAGENVQRFHLEHKLHLARVSDVFLTSLSSSTVGGLLGLLLSIEGAGREGDPLRLWAPPHIRAFIDAAAKSFAGLRYLDLEFRTPPFPEPRAGRSSLPAASSSAGSSASECVAETLSSGVSVEAFLLPHSRSHRVRDSQRIQQTLRRLFSGQKPHWETDSEDEAHRENGEDSGLENLHDGSEGEGGFNPLLEEVPGDSEMKSLEANGELPANDAEASRADARDGTGESERKKKRISPRATERSPLPTDAIGAPPCSLEFPSSACSTVSSSSLPPASPFRSCGEAHHPVEKQSAKELTFFKWHGESPDEPCDCVAYVLKWPLLPGKFFPEKAKALKVPVGPLFGRLKNGESVEIPGEAGRVVTPAEVCGPGQPGQTAVVLQCVEPQQATFALNHLNVDLSCLTFVFHMTAPSILRSPEYKRLVQGLSGQCTRHVLCNQCDSGVAASPFVHATKLRQFLQDIMPPIFPFSSSPVALPPLTYASDSEASSLTLSRLWELEDSAVVQPNGLVKFDLSAFEKREIDASAELTAFRPRFSDARLERVRALAQTRTRCRSILARRREAPGLSSIASSSESCSPASSDERVSLAIPPASPASLLSRASLPAVILLGTGAAAPSQYRNVSGLLLAIRSDLSFVLDFGEGSLAQLFSMSQSWTEFHELLRSIRLIFISHCHADHHLGVCSLLEVRAAICPCEAPPVVIAPARLQPWLCFFDRHVTRIPHTFRSSDTIAVDASAERQQHGDKAEAGDCSFSAAQFLGADASDVTLRATPVEHIPQAYGVRVDFKALGADQASVGDFSVVYSGDTRPCQRLFDLARNATVLIHEATFEDTLIQEAIEKRHSSLSEVVRGALDCRCANLVLTHFSQRYPKIPVLTVEDGTEAFVMGEESPGATAAMPHSTEAEAGAPGAGKAPLTVFSQQKCEDGKNPMHILFAFDCMRLPLNDLEELSQCLKLLPPVINELFVTE</sequence>
<keyword evidence="9" id="KW-0378">Hydrolase</keyword>
<dbReference type="EMBL" id="NWUJ01000002">
    <property type="protein sequence ID" value="PFH37251.1"/>
    <property type="molecule type" value="Genomic_DNA"/>
</dbReference>
<feature type="compositionally biased region" description="Basic and acidic residues" evidence="11">
    <location>
        <begin position="184"/>
        <end position="199"/>
    </location>
</feature>
<feature type="region of interest" description="Disordered" evidence="11">
    <location>
        <begin position="176"/>
        <end position="224"/>
    </location>
</feature>
<comment type="cofactor">
    <cofactor evidence="2">
        <name>Zn(2+)</name>
        <dbReference type="ChEBI" id="CHEBI:29105"/>
    </cofactor>
</comment>
<dbReference type="KEGG" id="bbes:BESB_037090"/>
<dbReference type="RefSeq" id="XP_029221260.1">
    <property type="nucleotide sequence ID" value="XM_029362295.1"/>
</dbReference>
<evidence type="ECO:0000256" key="6">
    <source>
        <dbReference type="ARBA" id="ARBA00022722"/>
    </source>
</evidence>
<dbReference type="OrthoDB" id="527344at2759"/>
<keyword evidence="5" id="KW-0819">tRNA processing</keyword>
<dbReference type="EC" id="3.1.26.11" evidence="4"/>
<feature type="region of interest" description="Disordered" evidence="11">
    <location>
        <begin position="237"/>
        <end position="282"/>
    </location>
</feature>
<keyword evidence="8" id="KW-0255">Endonuclease</keyword>
<keyword evidence="6" id="KW-0540">Nuclease</keyword>
<protein>
    <recommendedName>
        <fullName evidence="4">ribonuclease Z</fullName>
        <ecNumber evidence="4">3.1.26.11</ecNumber>
    </recommendedName>
</protein>
<dbReference type="InterPro" id="IPR001279">
    <property type="entry name" value="Metallo-B-lactamas"/>
</dbReference>
<accession>A0A2A9MLN6</accession>
<name>A0A2A9MLN6_BESBE</name>
<dbReference type="STRING" id="94643.A0A2A9MLN6"/>
<dbReference type="GO" id="GO:0005739">
    <property type="term" value="C:mitochondrion"/>
    <property type="evidence" value="ECO:0007669"/>
    <property type="project" value="TreeGrafter"/>
</dbReference>
<feature type="domain" description="tRNase Z endonuclease" evidence="13">
    <location>
        <begin position="17"/>
        <end position="65"/>
    </location>
</feature>
<evidence type="ECO:0000256" key="11">
    <source>
        <dbReference type="SAM" id="MobiDB-lite"/>
    </source>
</evidence>
<dbReference type="Pfam" id="PF13691">
    <property type="entry name" value="Lactamase_B_4"/>
    <property type="match status" value="1"/>
</dbReference>
<comment type="catalytic activity">
    <reaction evidence="1">
        <text>Endonucleolytic cleavage of RNA, removing extra 3' nucleotides from tRNA precursor, generating 3' termini of tRNAs. A 3'-hydroxy group is left at the tRNA terminus and a 5'-phosphoryl group is left at the trailer molecule.</text>
        <dbReference type="EC" id="3.1.26.11"/>
    </reaction>
</comment>
<dbReference type="Proteomes" id="UP000224006">
    <property type="component" value="Chromosome II"/>
</dbReference>
<dbReference type="GeneID" id="40308690"/>
<dbReference type="Pfam" id="PF12706">
    <property type="entry name" value="Lactamase_B_2"/>
    <property type="match status" value="1"/>
</dbReference>
<organism evidence="14 15">
    <name type="scientific">Besnoitia besnoiti</name>
    <name type="common">Apicomplexan protozoan</name>
    <dbReference type="NCBI Taxonomy" id="94643"/>
    <lineage>
        <taxon>Eukaryota</taxon>
        <taxon>Sar</taxon>
        <taxon>Alveolata</taxon>
        <taxon>Apicomplexa</taxon>
        <taxon>Conoidasida</taxon>
        <taxon>Coccidia</taxon>
        <taxon>Eucoccidiorida</taxon>
        <taxon>Eimeriorina</taxon>
        <taxon>Sarcocystidae</taxon>
        <taxon>Besnoitia</taxon>
    </lineage>
</organism>
<evidence type="ECO:0000259" key="12">
    <source>
        <dbReference type="Pfam" id="PF12706"/>
    </source>
</evidence>
<evidence type="ECO:0000256" key="7">
    <source>
        <dbReference type="ARBA" id="ARBA00022723"/>
    </source>
</evidence>
<feature type="domain" description="Metallo-beta-lactamase" evidence="12">
    <location>
        <begin position="673"/>
        <end position="891"/>
    </location>
</feature>
<dbReference type="InterPro" id="IPR027794">
    <property type="entry name" value="tRNase_Z_dom"/>
</dbReference>
<keyword evidence="7" id="KW-0479">Metal-binding</keyword>
<evidence type="ECO:0000256" key="5">
    <source>
        <dbReference type="ARBA" id="ARBA00022694"/>
    </source>
</evidence>
<feature type="compositionally biased region" description="Basic and acidic residues" evidence="11">
    <location>
        <begin position="245"/>
        <end position="260"/>
    </location>
</feature>
<evidence type="ECO:0000256" key="3">
    <source>
        <dbReference type="ARBA" id="ARBA00007823"/>
    </source>
</evidence>
<comment type="caution">
    <text evidence="14">The sequence shown here is derived from an EMBL/GenBank/DDBJ whole genome shotgun (WGS) entry which is preliminary data.</text>
</comment>
<evidence type="ECO:0000256" key="1">
    <source>
        <dbReference type="ARBA" id="ARBA00000402"/>
    </source>
</evidence>
<evidence type="ECO:0000256" key="10">
    <source>
        <dbReference type="ARBA" id="ARBA00022833"/>
    </source>
</evidence>
<evidence type="ECO:0000313" key="14">
    <source>
        <dbReference type="EMBL" id="PFH37251.1"/>
    </source>
</evidence>
<dbReference type="GO" id="GO:0042781">
    <property type="term" value="F:3'-tRNA processing endoribonuclease activity"/>
    <property type="evidence" value="ECO:0007669"/>
    <property type="project" value="UniProtKB-EC"/>
</dbReference>
<dbReference type="PANTHER" id="PTHR12553">
    <property type="entry name" value="ZINC PHOSPHODIESTERASE ELAC PROTEIN 2"/>
    <property type="match status" value="1"/>
</dbReference>
<dbReference type="PANTHER" id="PTHR12553:SF49">
    <property type="entry name" value="ZINC PHOSPHODIESTERASE ELAC PROTEIN 2"/>
    <property type="match status" value="1"/>
</dbReference>
<evidence type="ECO:0000259" key="13">
    <source>
        <dbReference type="Pfam" id="PF13691"/>
    </source>
</evidence>